<keyword evidence="5" id="KW-1185">Reference proteome</keyword>
<protein>
    <submittedName>
        <fullName evidence="3">ABC transporter substrate-binding protein</fullName>
    </submittedName>
</protein>
<dbReference type="Gene3D" id="3.40.50.2300">
    <property type="match status" value="2"/>
</dbReference>
<reference evidence="3" key="3">
    <citation type="submission" date="2020-09" db="EMBL/GenBank/DDBJ databases">
        <authorList>
            <person name="Sun Q."/>
            <person name="Zhou Y."/>
        </authorList>
    </citation>
    <scope>NUCLEOTIDE SEQUENCE</scope>
    <source>
        <strain evidence="3">CGMCC 4.7206</strain>
    </source>
</reference>
<reference evidence="2" key="4">
    <citation type="submission" date="2023-12" db="EMBL/GenBank/DDBJ databases">
        <authorList>
            <person name="Sun Q."/>
            <person name="Inoue M."/>
        </authorList>
    </citation>
    <scope>NUCLEOTIDE SEQUENCE</scope>
    <source>
        <strain evidence="2">JCM 10664</strain>
    </source>
</reference>
<dbReference type="RefSeq" id="WP_188987662.1">
    <property type="nucleotide sequence ID" value="NZ_BAAAHC010000001.1"/>
</dbReference>
<dbReference type="PANTHER" id="PTHR47151">
    <property type="entry name" value="LEU/ILE/VAL-BINDING ABC TRANSPORTER SUBUNIT"/>
    <property type="match status" value="1"/>
</dbReference>
<keyword evidence="1" id="KW-0812">Transmembrane</keyword>
<dbReference type="EMBL" id="BMMT01000008">
    <property type="protein sequence ID" value="GGI88223.1"/>
    <property type="molecule type" value="Genomic_DNA"/>
</dbReference>
<evidence type="ECO:0000313" key="4">
    <source>
        <dbReference type="Proteomes" id="UP000597989"/>
    </source>
</evidence>
<reference evidence="3 4" key="1">
    <citation type="journal article" date="2014" name="Int. J. Syst. Evol. Microbiol.">
        <title>Complete genome sequence of Corynebacterium casei LMG S-19264T (=DSM 44701T), isolated from a smear-ripened cheese.</title>
        <authorList>
            <consortium name="US DOE Joint Genome Institute (JGI-PGF)"/>
            <person name="Walter F."/>
            <person name="Albersmeier A."/>
            <person name="Kalinowski J."/>
            <person name="Ruckert C."/>
        </authorList>
    </citation>
    <scope>NUCLEOTIDE SEQUENCE [LARGE SCALE GENOMIC DNA]</scope>
    <source>
        <strain evidence="3 4">CGMCC 4.7206</strain>
    </source>
</reference>
<keyword evidence="1" id="KW-1133">Transmembrane helix</keyword>
<dbReference type="AlphaFoldDB" id="A0A917JYG5"/>
<evidence type="ECO:0000256" key="1">
    <source>
        <dbReference type="SAM" id="Phobius"/>
    </source>
</evidence>
<sequence length="503" mass="55126">MANYVERTWWQQHRMKVLAVAAVVLLLAGGGVFWVWQAGRCAAGVDRLGPDGECIGISDGSFEFHPMLADVQRKIKEENDWVLAQGRPYVSIVYLAPMTLAEGDTVTVEATRNALRGAYIAQLRANHDGGWEGDFPLIRLLPANPGTRFQQWEPVVERIRQAQHSDDRVVAVAGLGQSHEGTARAIERLAEYRIPMVGATITADVFTEAERQGRFTGLMRVAPSNTEQVRAMVRRLAGTRRAMLVQDANQSDLLANNLAEAFNSEYPRDGRQLIRPEIYDSSLGTANTFPAMVRNICAARPDAIFFSGRYRDLALLMGALKNRPCPDLRLRVLALDSVVDLAGVDEVRRTLSPNTTLEYTHLSTPRAWDAAPWAFDQEAIRYFRDPQLRTSYRNVFRDDSAGDGMAIASFDAVGVTITAIRRAAGSGQDAAAITAETVAEQFHVMHGSEAVPGASGWLSFDATGHPEDKALSVFTLSIDDGRSAGQNLPDVVSASGHIRTHPS</sequence>
<reference evidence="2 5" key="2">
    <citation type="journal article" date="2019" name="Int. J. Syst. Evol. Microbiol.">
        <title>The Global Catalogue of Microorganisms (GCM) 10K type strain sequencing project: providing services to taxonomists for standard genome sequencing and annotation.</title>
        <authorList>
            <consortium name="The Broad Institute Genomics Platform"/>
            <consortium name="The Broad Institute Genome Sequencing Center for Infectious Disease"/>
            <person name="Wu L."/>
            <person name="Ma J."/>
        </authorList>
    </citation>
    <scope>NUCLEOTIDE SEQUENCE [LARGE SCALE GENOMIC DNA]</scope>
    <source>
        <strain evidence="2 5">JCM 10664</strain>
    </source>
</reference>
<dbReference type="Proteomes" id="UP001500220">
    <property type="component" value="Unassembled WGS sequence"/>
</dbReference>
<gene>
    <name evidence="2" type="ORF">GCM10009545_01160</name>
    <name evidence="3" type="ORF">GCM10011581_26680</name>
</gene>
<dbReference type="PANTHER" id="PTHR47151:SF2">
    <property type="entry name" value="AMINO ACID BINDING PROTEIN"/>
    <property type="match status" value="1"/>
</dbReference>
<feature type="transmembrane region" description="Helical" evidence="1">
    <location>
        <begin position="17"/>
        <end position="36"/>
    </location>
</feature>
<organism evidence="3 4">
    <name type="scientific">Saccharopolyspora thermophila</name>
    <dbReference type="NCBI Taxonomy" id="89367"/>
    <lineage>
        <taxon>Bacteria</taxon>
        <taxon>Bacillati</taxon>
        <taxon>Actinomycetota</taxon>
        <taxon>Actinomycetes</taxon>
        <taxon>Pseudonocardiales</taxon>
        <taxon>Pseudonocardiaceae</taxon>
        <taxon>Saccharopolyspora</taxon>
    </lineage>
</organism>
<evidence type="ECO:0000313" key="2">
    <source>
        <dbReference type="EMBL" id="GAA0503293.1"/>
    </source>
</evidence>
<dbReference type="SUPFAM" id="SSF53822">
    <property type="entry name" value="Periplasmic binding protein-like I"/>
    <property type="match status" value="1"/>
</dbReference>
<evidence type="ECO:0000313" key="5">
    <source>
        <dbReference type="Proteomes" id="UP001500220"/>
    </source>
</evidence>
<dbReference type="InterPro" id="IPR028082">
    <property type="entry name" value="Peripla_BP_I"/>
</dbReference>
<dbReference type="Proteomes" id="UP000597989">
    <property type="component" value="Unassembled WGS sequence"/>
</dbReference>
<name>A0A917JYG5_9PSEU</name>
<keyword evidence="1" id="KW-0472">Membrane</keyword>
<comment type="caution">
    <text evidence="3">The sequence shown here is derived from an EMBL/GenBank/DDBJ whole genome shotgun (WGS) entry which is preliminary data.</text>
</comment>
<evidence type="ECO:0000313" key="3">
    <source>
        <dbReference type="EMBL" id="GGI88223.1"/>
    </source>
</evidence>
<accession>A0A917JYG5</accession>
<proteinExistence type="predicted"/>
<dbReference type="EMBL" id="BAAAHC010000001">
    <property type="protein sequence ID" value="GAA0503293.1"/>
    <property type="molecule type" value="Genomic_DNA"/>
</dbReference>